<organism evidence="1 2">
    <name type="scientific">Mikania micrantha</name>
    <name type="common">bitter vine</name>
    <dbReference type="NCBI Taxonomy" id="192012"/>
    <lineage>
        <taxon>Eukaryota</taxon>
        <taxon>Viridiplantae</taxon>
        <taxon>Streptophyta</taxon>
        <taxon>Embryophyta</taxon>
        <taxon>Tracheophyta</taxon>
        <taxon>Spermatophyta</taxon>
        <taxon>Magnoliopsida</taxon>
        <taxon>eudicotyledons</taxon>
        <taxon>Gunneridae</taxon>
        <taxon>Pentapetalae</taxon>
        <taxon>asterids</taxon>
        <taxon>campanulids</taxon>
        <taxon>Asterales</taxon>
        <taxon>Asteraceae</taxon>
        <taxon>Asteroideae</taxon>
        <taxon>Heliantheae alliance</taxon>
        <taxon>Eupatorieae</taxon>
        <taxon>Mikania</taxon>
    </lineage>
</organism>
<proteinExistence type="predicted"/>
<dbReference type="EMBL" id="SZYD01000004">
    <property type="protein sequence ID" value="KAD6453277.1"/>
    <property type="molecule type" value="Genomic_DNA"/>
</dbReference>
<keyword evidence="2" id="KW-1185">Reference proteome</keyword>
<comment type="caution">
    <text evidence="1">The sequence shown here is derived from an EMBL/GenBank/DDBJ whole genome shotgun (WGS) entry which is preliminary data.</text>
</comment>
<sequence length="444" mass="49582">MTNNLPPPGFMTPHSAAFHAETNKMDVFPSYGYIPIAASLEEAAGAAMVCGGQGIEPSMWSAGSLLKPPKWEIVMGRRLLIRRPKHLLVQFGDCRPEERRQPTAAVLPDTAADHQAAAWLCSQILDSYSFFNQNGGSPNEPLEIIVKYCYVKCRLTEVIEYNDYLCLDIGKAKHSVCIPVEPLRNVDISQKTSSSSRTLTGSGLTAPVRVHKMVENTKRPAEHPSSSMPCHNVLPLMIISNPALTYIPLKSNAKVHPGCSDVRSIAPLLFLMHSERWQPNELIETIVKYYYMKCRLIEVIESNDYLCLDIGKAKHSVCIPVEDLHHRCEASKECPPIKLATAPVRVHKIVENTRKAPQNTPSFMPCVLPLRIKFENLWDTHHNLSSGYVPRCIGCSNVRSIAPSTGSEALSPNEPLEMIVKYYYMKCRLIEVIESNDYLCLDIG</sequence>
<gene>
    <name evidence="1" type="ORF">E3N88_07982</name>
</gene>
<evidence type="ECO:0000313" key="2">
    <source>
        <dbReference type="Proteomes" id="UP000326396"/>
    </source>
</evidence>
<dbReference type="Proteomes" id="UP000326396">
    <property type="component" value="Linkage Group LG12"/>
</dbReference>
<name>A0A5N6PFZ8_9ASTR</name>
<evidence type="ECO:0000313" key="1">
    <source>
        <dbReference type="EMBL" id="KAD6453277.1"/>
    </source>
</evidence>
<accession>A0A5N6PFZ8</accession>
<reference evidence="1 2" key="1">
    <citation type="submission" date="2019-05" db="EMBL/GenBank/DDBJ databases">
        <title>Mikania micrantha, genome provides insights into the molecular mechanism of rapid growth.</title>
        <authorList>
            <person name="Liu B."/>
        </authorList>
    </citation>
    <scope>NUCLEOTIDE SEQUENCE [LARGE SCALE GENOMIC DNA]</scope>
    <source>
        <strain evidence="1">NLD-2019</strain>
        <tissue evidence="1">Leaf</tissue>
    </source>
</reference>
<protein>
    <submittedName>
        <fullName evidence="1">Uncharacterized protein</fullName>
    </submittedName>
</protein>
<dbReference type="AlphaFoldDB" id="A0A5N6PFZ8"/>